<dbReference type="GO" id="GO:0016042">
    <property type="term" value="P:lipid catabolic process"/>
    <property type="evidence" value="ECO:0007669"/>
    <property type="project" value="UniProtKB-ARBA"/>
</dbReference>
<evidence type="ECO:0000256" key="3">
    <source>
        <dbReference type="ARBA" id="ARBA00023295"/>
    </source>
</evidence>
<feature type="domain" description="Glycoside hydrolase family 5" evidence="6">
    <location>
        <begin position="47"/>
        <end position="381"/>
    </location>
</feature>
<keyword evidence="5" id="KW-0732">Signal</keyword>
<dbReference type="GO" id="GO:0004553">
    <property type="term" value="F:hydrolase activity, hydrolyzing O-glycosyl compounds"/>
    <property type="evidence" value="ECO:0007669"/>
    <property type="project" value="InterPro"/>
</dbReference>
<sequence length="482" mass="54564">MYVGLLYSLALFLCITCCDGSANVRVSESLIVDESGRARIYHGVNFVMKQFPWYPQELLNSTYVESLSKCGLNFVRLGMMWSGVEPEPQNYNATYLDVMKNIIELLELNHIFVLLDMHQDILSSQTGGYDGVPLWLYNRFPSSSHSYPWPFKMDPTGNNWFMSYMTEACSHGFQCLYENIGGAADSMSKFWRLIASTYKEYSNVLGYEIINEPWAGNYFKNPKLLLPGVAGAINLQPFYDTMAKAIRSVDNETLIFFEPVTWGVRLNGKYFGTGFSHVPGGDDYRDRSVLSYHYYCIILSLIPIPGNSTVPISDRVVCDKIEGPALFRSIQKDVVQLGGGSFLTEFGGCEGSPACDEQLDWGLSAADLFLQSWAFWGNSYDDPITIKRLSRVYARAIAGKPLAMQFLAQQRSFYLSYYINTSISEPTEIVIPPVQYPEFSYRIFVNNALKWRVDSKESNVILVEPNDQTQGLIGVIEIHPKY</sequence>
<evidence type="ECO:0000256" key="1">
    <source>
        <dbReference type="ARBA" id="ARBA00005641"/>
    </source>
</evidence>
<evidence type="ECO:0000313" key="8">
    <source>
        <dbReference type="EMBL" id="CAF0749352.1"/>
    </source>
</evidence>
<gene>
    <name evidence="9" type="ORF">EDS130_LOCUS4863</name>
    <name evidence="8" type="ORF">XAT740_LOCUS332</name>
</gene>
<evidence type="ECO:0000259" key="7">
    <source>
        <dbReference type="Pfam" id="PF18564"/>
    </source>
</evidence>
<dbReference type="Pfam" id="PF00150">
    <property type="entry name" value="Cellulase"/>
    <property type="match status" value="1"/>
</dbReference>
<feature type="domain" description="Glycoside hydrolase family 5 C-terminal" evidence="7">
    <location>
        <begin position="391"/>
        <end position="471"/>
    </location>
</feature>
<dbReference type="AlphaFoldDB" id="A0A813SYX9"/>
<evidence type="ECO:0000313" key="10">
    <source>
        <dbReference type="Proteomes" id="UP000663828"/>
    </source>
</evidence>
<evidence type="ECO:0000256" key="5">
    <source>
        <dbReference type="SAM" id="SignalP"/>
    </source>
</evidence>
<evidence type="ECO:0000313" key="11">
    <source>
        <dbReference type="Proteomes" id="UP000663852"/>
    </source>
</evidence>
<dbReference type="Proteomes" id="UP000663828">
    <property type="component" value="Unassembled WGS sequence"/>
</dbReference>
<comment type="caution">
    <text evidence="9">The sequence shown here is derived from an EMBL/GenBank/DDBJ whole genome shotgun (WGS) entry which is preliminary data.</text>
</comment>
<dbReference type="EMBL" id="CAJNOJ010000013">
    <property type="protein sequence ID" value="CAF0801167.1"/>
    <property type="molecule type" value="Genomic_DNA"/>
</dbReference>
<dbReference type="PANTHER" id="PTHR31308:SF3">
    <property type="entry name" value="ENDOGLYCOCERAMIDASE"/>
    <property type="match status" value="1"/>
</dbReference>
<dbReference type="InterPro" id="IPR001547">
    <property type="entry name" value="Glyco_hydro_5"/>
</dbReference>
<evidence type="ECO:0000259" key="6">
    <source>
        <dbReference type="Pfam" id="PF00150"/>
    </source>
</evidence>
<dbReference type="Gene3D" id="3.20.20.80">
    <property type="entry name" value="Glycosidases"/>
    <property type="match status" value="1"/>
</dbReference>
<accession>A0A813SYX9</accession>
<evidence type="ECO:0000256" key="4">
    <source>
        <dbReference type="RuleBase" id="RU361153"/>
    </source>
</evidence>
<dbReference type="GO" id="GO:0000272">
    <property type="term" value="P:polysaccharide catabolic process"/>
    <property type="evidence" value="ECO:0007669"/>
    <property type="project" value="InterPro"/>
</dbReference>
<dbReference type="EMBL" id="CAJNOR010000009">
    <property type="protein sequence ID" value="CAF0749352.1"/>
    <property type="molecule type" value="Genomic_DNA"/>
</dbReference>
<keyword evidence="2 4" id="KW-0378">Hydrolase</keyword>
<feature type="signal peptide" evidence="5">
    <location>
        <begin position="1"/>
        <end position="20"/>
    </location>
</feature>
<comment type="similarity">
    <text evidence="1 4">Belongs to the glycosyl hydrolase 5 (cellulase A) family.</text>
</comment>
<dbReference type="PANTHER" id="PTHR31308">
    <property type="match status" value="1"/>
</dbReference>
<dbReference type="InterPro" id="IPR013780">
    <property type="entry name" value="Glyco_hydro_b"/>
</dbReference>
<protein>
    <submittedName>
        <fullName evidence="9">Uncharacterized protein</fullName>
    </submittedName>
</protein>
<dbReference type="InterPro" id="IPR041036">
    <property type="entry name" value="GH5_C"/>
</dbReference>
<dbReference type="InterPro" id="IPR052066">
    <property type="entry name" value="Glycosphingolipid_Hydrolases"/>
</dbReference>
<dbReference type="GO" id="GO:1901136">
    <property type="term" value="P:carbohydrate derivative catabolic process"/>
    <property type="evidence" value="ECO:0007669"/>
    <property type="project" value="UniProtKB-ARBA"/>
</dbReference>
<reference evidence="9" key="1">
    <citation type="submission" date="2021-02" db="EMBL/GenBank/DDBJ databases">
        <authorList>
            <person name="Nowell W R."/>
        </authorList>
    </citation>
    <scope>NUCLEOTIDE SEQUENCE</scope>
</reference>
<dbReference type="Proteomes" id="UP000663852">
    <property type="component" value="Unassembled WGS sequence"/>
</dbReference>
<evidence type="ECO:0000313" key="9">
    <source>
        <dbReference type="EMBL" id="CAF0801167.1"/>
    </source>
</evidence>
<feature type="chain" id="PRO_5036222993" evidence="5">
    <location>
        <begin position="21"/>
        <end position="482"/>
    </location>
</feature>
<dbReference type="SUPFAM" id="SSF51445">
    <property type="entry name" value="(Trans)glycosidases"/>
    <property type="match status" value="1"/>
</dbReference>
<proteinExistence type="inferred from homology"/>
<keyword evidence="10" id="KW-1185">Reference proteome</keyword>
<organism evidence="9 11">
    <name type="scientific">Adineta ricciae</name>
    <name type="common">Rotifer</name>
    <dbReference type="NCBI Taxonomy" id="249248"/>
    <lineage>
        <taxon>Eukaryota</taxon>
        <taxon>Metazoa</taxon>
        <taxon>Spiralia</taxon>
        <taxon>Gnathifera</taxon>
        <taxon>Rotifera</taxon>
        <taxon>Eurotatoria</taxon>
        <taxon>Bdelloidea</taxon>
        <taxon>Adinetida</taxon>
        <taxon>Adinetidae</taxon>
        <taxon>Adineta</taxon>
    </lineage>
</organism>
<name>A0A813SYX9_ADIRI</name>
<dbReference type="Pfam" id="PF18564">
    <property type="entry name" value="Glyco_hydro_5_C"/>
    <property type="match status" value="1"/>
</dbReference>
<dbReference type="OrthoDB" id="1887033at2759"/>
<dbReference type="Gene3D" id="2.60.40.1180">
    <property type="entry name" value="Golgi alpha-mannosidase II"/>
    <property type="match status" value="1"/>
</dbReference>
<dbReference type="InterPro" id="IPR017853">
    <property type="entry name" value="GH"/>
</dbReference>
<keyword evidence="3 4" id="KW-0326">Glycosidase</keyword>
<evidence type="ECO:0000256" key="2">
    <source>
        <dbReference type="ARBA" id="ARBA00022801"/>
    </source>
</evidence>